<keyword evidence="8 14" id="KW-0472">Membrane</keyword>
<evidence type="ECO:0000256" key="14">
    <source>
        <dbReference type="RuleBase" id="RU363047"/>
    </source>
</evidence>
<evidence type="ECO:0000259" key="15">
    <source>
        <dbReference type="PROSITE" id="PS50262"/>
    </source>
</evidence>
<keyword evidence="5 14" id="KW-0552">Olfaction</keyword>
<accession>A0A8C8DSZ0</accession>
<dbReference type="InterPro" id="IPR052921">
    <property type="entry name" value="GPCR1_Superfamily_Member"/>
</dbReference>
<evidence type="ECO:0000256" key="2">
    <source>
        <dbReference type="ARBA" id="ARBA00022475"/>
    </source>
</evidence>
<dbReference type="Proteomes" id="UP000694383">
    <property type="component" value="Unplaced"/>
</dbReference>
<keyword evidence="10 13" id="KW-0675">Receptor</keyword>
<dbReference type="GO" id="GO:0004930">
    <property type="term" value="F:G protein-coupled receptor activity"/>
    <property type="evidence" value="ECO:0007669"/>
    <property type="project" value="UniProtKB-KW"/>
</dbReference>
<comment type="subcellular location">
    <subcellularLocation>
        <location evidence="1 14">Cell membrane</location>
        <topology evidence="1 14">Multi-pass membrane protein</topology>
    </subcellularLocation>
</comment>
<evidence type="ECO:0000256" key="6">
    <source>
        <dbReference type="ARBA" id="ARBA00022989"/>
    </source>
</evidence>
<evidence type="ECO:0000256" key="10">
    <source>
        <dbReference type="ARBA" id="ARBA00023170"/>
    </source>
</evidence>
<organism evidence="16 17">
    <name type="scientific">Oryzias sinensis</name>
    <name type="common">Chinese medaka</name>
    <dbReference type="NCBI Taxonomy" id="183150"/>
    <lineage>
        <taxon>Eukaryota</taxon>
        <taxon>Metazoa</taxon>
        <taxon>Chordata</taxon>
        <taxon>Craniata</taxon>
        <taxon>Vertebrata</taxon>
        <taxon>Euteleostomi</taxon>
        <taxon>Actinopterygii</taxon>
        <taxon>Neopterygii</taxon>
        <taxon>Teleostei</taxon>
        <taxon>Neoteleostei</taxon>
        <taxon>Acanthomorphata</taxon>
        <taxon>Ovalentaria</taxon>
        <taxon>Atherinomorphae</taxon>
        <taxon>Beloniformes</taxon>
        <taxon>Adrianichthyidae</taxon>
        <taxon>Oryziinae</taxon>
        <taxon>Oryzias</taxon>
    </lineage>
</organism>
<dbReference type="GeneTree" id="ENSGT01030000234640"/>
<evidence type="ECO:0000256" key="3">
    <source>
        <dbReference type="ARBA" id="ARBA00022606"/>
    </source>
</evidence>
<keyword evidence="4 13" id="KW-0812">Transmembrane</keyword>
<evidence type="ECO:0000256" key="1">
    <source>
        <dbReference type="ARBA" id="ARBA00004651"/>
    </source>
</evidence>
<feature type="transmembrane region" description="Helical" evidence="14">
    <location>
        <begin position="38"/>
        <end position="63"/>
    </location>
</feature>
<dbReference type="InterPro" id="IPR000725">
    <property type="entry name" value="Olfact_rcpt"/>
</dbReference>
<keyword evidence="12 13" id="KW-0807">Transducer</keyword>
<dbReference type="Gene3D" id="1.20.1070.10">
    <property type="entry name" value="Rhodopsin 7-helix transmembrane proteins"/>
    <property type="match status" value="1"/>
</dbReference>
<evidence type="ECO:0000256" key="7">
    <source>
        <dbReference type="ARBA" id="ARBA00023040"/>
    </source>
</evidence>
<evidence type="ECO:0000256" key="8">
    <source>
        <dbReference type="ARBA" id="ARBA00023136"/>
    </source>
</evidence>
<evidence type="ECO:0000256" key="12">
    <source>
        <dbReference type="ARBA" id="ARBA00023224"/>
    </source>
</evidence>
<evidence type="ECO:0000256" key="5">
    <source>
        <dbReference type="ARBA" id="ARBA00022725"/>
    </source>
</evidence>
<dbReference type="PROSITE" id="PS00237">
    <property type="entry name" value="G_PROTEIN_RECEP_F1_1"/>
    <property type="match status" value="1"/>
</dbReference>
<dbReference type="InterPro" id="IPR017452">
    <property type="entry name" value="GPCR_Rhodpsn_7TM"/>
</dbReference>
<keyword evidence="3 14" id="KW-0716">Sensory transduction</keyword>
<dbReference type="Pfam" id="PF13853">
    <property type="entry name" value="7tm_4"/>
    <property type="match status" value="1"/>
</dbReference>
<keyword evidence="6 14" id="KW-1133">Transmembrane helix</keyword>
<dbReference type="GO" id="GO:0004984">
    <property type="term" value="F:olfactory receptor activity"/>
    <property type="evidence" value="ECO:0007669"/>
    <property type="project" value="InterPro"/>
</dbReference>
<proteinExistence type="inferred from homology"/>
<reference evidence="16" key="1">
    <citation type="submission" date="2025-08" db="UniProtKB">
        <authorList>
            <consortium name="Ensembl"/>
        </authorList>
    </citation>
    <scope>IDENTIFICATION</scope>
</reference>
<feature type="transmembrane region" description="Helical" evidence="14">
    <location>
        <begin position="106"/>
        <end position="135"/>
    </location>
</feature>
<evidence type="ECO:0000256" key="11">
    <source>
        <dbReference type="ARBA" id="ARBA00023180"/>
    </source>
</evidence>
<feature type="transmembrane region" description="Helical" evidence="14">
    <location>
        <begin position="207"/>
        <end position="232"/>
    </location>
</feature>
<comment type="similarity">
    <text evidence="13">Belongs to the G-protein coupled receptor 1 family.</text>
</comment>
<keyword evidence="7 13" id="KW-0297">G-protein coupled receptor</keyword>
<dbReference type="GO" id="GO:0005549">
    <property type="term" value="F:odorant binding"/>
    <property type="evidence" value="ECO:0007669"/>
    <property type="project" value="TreeGrafter"/>
</dbReference>
<dbReference type="PROSITE" id="PS50262">
    <property type="entry name" value="G_PROTEIN_RECEP_F1_2"/>
    <property type="match status" value="1"/>
</dbReference>
<evidence type="ECO:0000256" key="4">
    <source>
        <dbReference type="ARBA" id="ARBA00022692"/>
    </source>
</evidence>
<dbReference type="PRINTS" id="PR00237">
    <property type="entry name" value="GPCRRHODOPSN"/>
</dbReference>
<protein>
    <recommendedName>
        <fullName evidence="14">Olfactory receptor</fullName>
    </recommendedName>
</protein>
<dbReference type="FunFam" id="1.20.1070.10:FF:000024">
    <property type="entry name" value="Olfactory receptor"/>
    <property type="match status" value="1"/>
</dbReference>
<feature type="transmembrane region" description="Helical" evidence="14">
    <location>
        <begin position="156"/>
        <end position="177"/>
    </location>
</feature>
<keyword evidence="2 14" id="KW-1003">Cell membrane</keyword>
<feature type="transmembrane region" description="Helical" evidence="14">
    <location>
        <begin position="253"/>
        <end position="274"/>
    </location>
</feature>
<dbReference type="PRINTS" id="PR00245">
    <property type="entry name" value="OLFACTORYR"/>
</dbReference>
<keyword evidence="17" id="KW-1185">Reference proteome</keyword>
<dbReference type="SUPFAM" id="SSF81321">
    <property type="entry name" value="Family A G protein-coupled receptor-like"/>
    <property type="match status" value="1"/>
</dbReference>
<keyword evidence="11" id="KW-0325">Glycoprotein</keyword>
<feature type="transmembrane region" description="Helical" evidence="14">
    <location>
        <begin position="286"/>
        <end position="306"/>
    </location>
</feature>
<sequence length="328" mass="38318">MRLINFFFLLNTFRSTVMDYEHNLTHIRVAGYVELNKFRYFFFCIMFVVYSLILCSNFTIVYLICVHKDLHRPMYIFIAALLLNCSVFSTTVYPKLLIDFLSEEQIISYSACLFQFFMFYCGSGSEFLLLAAMAYDRYVSICKPLRYAAIMKKKNIIVLLIFACLIPPLHISVLTILSSKAKICKFDLNGIFCNNTMYKLHCLRSKFLTIFGVVALVDLSILPMLFTLFTYTKIFLISYQSCKEFRRKAAETCFPHLLVLFSFSCLVFYDVIIARVDSDIPETLRFIMTLQMILYHPLFNPFIYGLKMKEISKYLKKILCGAKRAENV</sequence>
<evidence type="ECO:0000313" key="16">
    <source>
        <dbReference type="Ensembl" id="ENSOSIP00000028075.1"/>
    </source>
</evidence>
<feature type="domain" description="G-protein coupled receptors family 1 profile" evidence="15">
    <location>
        <begin position="56"/>
        <end position="304"/>
    </location>
</feature>
<dbReference type="Ensembl" id="ENSOSIT00000029597.1">
    <property type="protein sequence ID" value="ENSOSIP00000028075.1"/>
    <property type="gene ID" value="ENSOSIG00000014648.1"/>
</dbReference>
<keyword evidence="9" id="KW-1015">Disulfide bond</keyword>
<evidence type="ECO:0000313" key="17">
    <source>
        <dbReference type="Proteomes" id="UP000694383"/>
    </source>
</evidence>
<name>A0A8C8DSZ0_9TELE</name>
<dbReference type="InterPro" id="IPR000276">
    <property type="entry name" value="GPCR_Rhodpsn"/>
</dbReference>
<dbReference type="PANTHER" id="PTHR26451">
    <property type="entry name" value="G_PROTEIN_RECEP_F1_2 DOMAIN-CONTAINING PROTEIN"/>
    <property type="match status" value="1"/>
</dbReference>
<evidence type="ECO:0000256" key="13">
    <source>
        <dbReference type="RuleBase" id="RU000688"/>
    </source>
</evidence>
<reference evidence="16" key="2">
    <citation type="submission" date="2025-09" db="UniProtKB">
        <authorList>
            <consortium name="Ensembl"/>
        </authorList>
    </citation>
    <scope>IDENTIFICATION</scope>
</reference>
<dbReference type="GO" id="GO:0005886">
    <property type="term" value="C:plasma membrane"/>
    <property type="evidence" value="ECO:0007669"/>
    <property type="project" value="UniProtKB-SubCell"/>
</dbReference>
<dbReference type="PANTHER" id="PTHR26451:SF847">
    <property type="entry name" value="ODORANT RECEPTOR-RELATED"/>
    <property type="match status" value="1"/>
</dbReference>
<dbReference type="AlphaFoldDB" id="A0A8C8DSZ0"/>
<feature type="transmembrane region" description="Helical" evidence="14">
    <location>
        <begin position="75"/>
        <end position="94"/>
    </location>
</feature>
<evidence type="ECO:0000256" key="9">
    <source>
        <dbReference type="ARBA" id="ARBA00023157"/>
    </source>
</evidence>